<keyword evidence="2 8" id="KW-0808">Transferase</keyword>
<evidence type="ECO:0000256" key="6">
    <source>
        <dbReference type="ARBA" id="ARBA00023098"/>
    </source>
</evidence>
<feature type="binding site" evidence="8">
    <location>
        <position position="8"/>
    </location>
    <ligand>
        <name>Mg(2+)</name>
        <dbReference type="ChEBI" id="CHEBI:18420"/>
    </ligand>
</feature>
<organism evidence="10 11">
    <name type="scientific">Banduia mediterranea</name>
    <dbReference type="NCBI Taxonomy" id="3075609"/>
    <lineage>
        <taxon>Bacteria</taxon>
        <taxon>Pseudomonadati</taxon>
        <taxon>Pseudomonadota</taxon>
        <taxon>Gammaproteobacteria</taxon>
        <taxon>Nevskiales</taxon>
        <taxon>Algiphilaceae</taxon>
        <taxon>Banduia</taxon>
    </lineage>
</organism>
<sequence length="128" mass="14109">MIYGTGIDLVHVPRVAGVYERHGERFVDRLLHDAERREFEVLSLPRRRVLYLAKAFAVKEAFVKAMGTGFRGIAHDHVGAVRSESGRPGLIYVAALSRQLESLGIIGAHVSISDEHEFALASVTLETA</sequence>
<dbReference type="InterPro" id="IPR008278">
    <property type="entry name" value="4-PPantetheinyl_Trfase_dom"/>
</dbReference>
<keyword evidence="4 8" id="KW-0276">Fatty acid metabolism</keyword>
<dbReference type="HAMAP" id="MF_00101">
    <property type="entry name" value="AcpS"/>
    <property type="match status" value="1"/>
</dbReference>
<keyword evidence="8" id="KW-0963">Cytoplasm</keyword>
<comment type="function">
    <text evidence="8">Transfers the 4'-phosphopantetheine moiety from coenzyme A to a Ser of acyl-carrier-protein.</text>
</comment>
<reference evidence="10 11" key="1">
    <citation type="submission" date="2023-09" db="EMBL/GenBank/DDBJ databases">
        <authorList>
            <person name="Rey-Velasco X."/>
        </authorList>
    </citation>
    <scope>NUCLEOTIDE SEQUENCE [LARGE SCALE GENOMIC DNA]</scope>
    <source>
        <strain evidence="10 11">W345</strain>
    </source>
</reference>
<name>A0ABU2WKN8_9GAMM</name>
<protein>
    <recommendedName>
        <fullName evidence="8">Holo-[acyl-carrier-protein] synthase</fullName>
        <shortName evidence="8">Holo-ACP synthase</shortName>
        <ecNumber evidence="8">2.7.8.7</ecNumber>
    </recommendedName>
    <alternativeName>
        <fullName evidence="8">4'-phosphopantetheinyl transferase AcpS</fullName>
    </alternativeName>
</protein>
<keyword evidence="6 8" id="KW-0443">Lipid metabolism</keyword>
<keyword evidence="5 8" id="KW-0460">Magnesium</keyword>
<dbReference type="NCBIfam" id="TIGR00556">
    <property type="entry name" value="pantethn_trn"/>
    <property type="match status" value="1"/>
</dbReference>
<evidence type="ECO:0000313" key="11">
    <source>
        <dbReference type="Proteomes" id="UP001254608"/>
    </source>
</evidence>
<comment type="caution">
    <text evidence="10">The sequence shown here is derived from an EMBL/GenBank/DDBJ whole genome shotgun (WGS) entry which is preliminary data.</text>
</comment>
<evidence type="ECO:0000256" key="8">
    <source>
        <dbReference type="HAMAP-Rule" id="MF_00101"/>
    </source>
</evidence>
<dbReference type="EC" id="2.7.8.7" evidence="8"/>
<evidence type="ECO:0000313" key="10">
    <source>
        <dbReference type="EMBL" id="MDT0498437.1"/>
    </source>
</evidence>
<dbReference type="Gene3D" id="3.90.470.20">
    <property type="entry name" value="4'-phosphopantetheinyl transferase domain"/>
    <property type="match status" value="1"/>
</dbReference>
<evidence type="ECO:0000256" key="2">
    <source>
        <dbReference type="ARBA" id="ARBA00022679"/>
    </source>
</evidence>
<proteinExistence type="inferred from homology"/>
<comment type="cofactor">
    <cofactor evidence="8">
        <name>Mg(2+)</name>
        <dbReference type="ChEBI" id="CHEBI:18420"/>
    </cofactor>
</comment>
<keyword evidence="7 8" id="KW-0275">Fatty acid biosynthesis</keyword>
<feature type="domain" description="4'-phosphopantetheinyl transferase" evidence="9">
    <location>
        <begin position="5"/>
        <end position="74"/>
    </location>
</feature>
<dbReference type="NCBIfam" id="TIGR00516">
    <property type="entry name" value="acpS"/>
    <property type="match status" value="1"/>
</dbReference>
<keyword evidence="3 8" id="KW-0479">Metal-binding</keyword>
<dbReference type="SUPFAM" id="SSF56214">
    <property type="entry name" value="4'-phosphopantetheinyl transferase"/>
    <property type="match status" value="1"/>
</dbReference>
<evidence type="ECO:0000256" key="3">
    <source>
        <dbReference type="ARBA" id="ARBA00022723"/>
    </source>
</evidence>
<feature type="binding site" evidence="8">
    <location>
        <position position="60"/>
    </location>
    <ligand>
        <name>Mg(2+)</name>
        <dbReference type="ChEBI" id="CHEBI:18420"/>
    </ligand>
</feature>
<comment type="subcellular location">
    <subcellularLocation>
        <location evidence="8">Cytoplasm</location>
    </subcellularLocation>
</comment>
<dbReference type="InterPro" id="IPR037143">
    <property type="entry name" value="4-PPantetheinyl_Trfase_dom_sf"/>
</dbReference>
<dbReference type="EMBL" id="JAVRIC010000021">
    <property type="protein sequence ID" value="MDT0498437.1"/>
    <property type="molecule type" value="Genomic_DNA"/>
</dbReference>
<comment type="similarity">
    <text evidence="8">Belongs to the P-Pant transferase superfamily. AcpS family.</text>
</comment>
<comment type="catalytic activity">
    <reaction evidence="8">
        <text>apo-[ACP] + CoA = holo-[ACP] + adenosine 3',5'-bisphosphate + H(+)</text>
        <dbReference type="Rhea" id="RHEA:12068"/>
        <dbReference type="Rhea" id="RHEA-COMP:9685"/>
        <dbReference type="Rhea" id="RHEA-COMP:9690"/>
        <dbReference type="ChEBI" id="CHEBI:15378"/>
        <dbReference type="ChEBI" id="CHEBI:29999"/>
        <dbReference type="ChEBI" id="CHEBI:57287"/>
        <dbReference type="ChEBI" id="CHEBI:58343"/>
        <dbReference type="ChEBI" id="CHEBI:64479"/>
        <dbReference type="EC" id="2.7.8.7"/>
    </reaction>
</comment>
<keyword evidence="11" id="KW-1185">Reference proteome</keyword>
<dbReference type="InterPro" id="IPR002582">
    <property type="entry name" value="ACPS"/>
</dbReference>
<accession>A0ABU2WKN8</accession>
<dbReference type="Pfam" id="PF01648">
    <property type="entry name" value="ACPS"/>
    <property type="match status" value="1"/>
</dbReference>
<dbReference type="Proteomes" id="UP001254608">
    <property type="component" value="Unassembled WGS sequence"/>
</dbReference>
<evidence type="ECO:0000259" key="9">
    <source>
        <dbReference type="Pfam" id="PF01648"/>
    </source>
</evidence>
<dbReference type="RefSeq" id="WP_311365846.1">
    <property type="nucleotide sequence ID" value="NZ_JAVRIC010000021.1"/>
</dbReference>
<evidence type="ECO:0000256" key="7">
    <source>
        <dbReference type="ARBA" id="ARBA00023160"/>
    </source>
</evidence>
<keyword evidence="1 8" id="KW-0444">Lipid biosynthesis</keyword>
<evidence type="ECO:0000256" key="4">
    <source>
        <dbReference type="ARBA" id="ARBA00022832"/>
    </source>
</evidence>
<dbReference type="InterPro" id="IPR004568">
    <property type="entry name" value="Ppantetheine-prot_Trfase_dom"/>
</dbReference>
<gene>
    <name evidence="8 10" type="primary">acpS</name>
    <name evidence="10" type="ORF">RM530_13855</name>
</gene>
<dbReference type="GO" id="GO:0008897">
    <property type="term" value="F:holo-[acyl-carrier-protein] synthase activity"/>
    <property type="evidence" value="ECO:0007669"/>
    <property type="project" value="UniProtKB-EC"/>
</dbReference>
<evidence type="ECO:0000256" key="5">
    <source>
        <dbReference type="ARBA" id="ARBA00022842"/>
    </source>
</evidence>
<evidence type="ECO:0000256" key="1">
    <source>
        <dbReference type="ARBA" id="ARBA00022516"/>
    </source>
</evidence>